<evidence type="ECO:0000256" key="2">
    <source>
        <dbReference type="ARBA" id="ARBA00022692"/>
    </source>
</evidence>
<dbReference type="InterPro" id="IPR007237">
    <property type="entry name" value="CD20-like"/>
</dbReference>
<name>A0AAV5SVL2_9BILA</name>
<sequence length="284" mass="31321">DLLQRGSGRWSLARAMGKNDYNRYGYAPAPSAPTLEININQNNPSSSVSPAFAAANARRAPSVPPPPPPCGGDYAQLQDCRDMHAPAAPTLLCIPLPSYNPMWFDRFPRRENRGMFRLCLVEFMLGLVIFAGGVWCARDTADYCPLHSAIWTSSVYLLNAVVGSIAAKSGNPNMYLAHLVLSLISCMMCAVSGILSARNWTLVGTYHHPQVSRDEAFCLLGEHDPSRISYIFSHMDRYDFSKCLWQLKVGVAVNSIQFVIAALEIFLNFLSAILCLKRTCGNLN</sequence>
<proteinExistence type="predicted"/>
<feature type="transmembrane region" description="Helical" evidence="5">
    <location>
        <begin position="115"/>
        <end position="137"/>
    </location>
</feature>
<dbReference type="GO" id="GO:0016020">
    <property type="term" value="C:membrane"/>
    <property type="evidence" value="ECO:0007669"/>
    <property type="project" value="UniProtKB-SubCell"/>
</dbReference>
<organism evidence="6 7">
    <name type="scientific">Pristionchus entomophagus</name>
    <dbReference type="NCBI Taxonomy" id="358040"/>
    <lineage>
        <taxon>Eukaryota</taxon>
        <taxon>Metazoa</taxon>
        <taxon>Ecdysozoa</taxon>
        <taxon>Nematoda</taxon>
        <taxon>Chromadorea</taxon>
        <taxon>Rhabditida</taxon>
        <taxon>Rhabditina</taxon>
        <taxon>Diplogasteromorpha</taxon>
        <taxon>Diplogasteroidea</taxon>
        <taxon>Neodiplogasteridae</taxon>
        <taxon>Pristionchus</taxon>
    </lineage>
</organism>
<comment type="caution">
    <text evidence="6">The sequence shown here is derived from an EMBL/GenBank/DDBJ whole genome shotgun (WGS) entry which is preliminary data.</text>
</comment>
<dbReference type="AlphaFoldDB" id="A0AAV5SVL2"/>
<keyword evidence="2 5" id="KW-0812">Transmembrane</keyword>
<keyword evidence="4 5" id="KW-0472">Membrane</keyword>
<dbReference type="EMBL" id="BTSX01000003">
    <property type="protein sequence ID" value="GMS87386.1"/>
    <property type="molecule type" value="Genomic_DNA"/>
</dbReference>
<keyword evidence="3 5" id="KW-1133">Transmembrane helix</keyword>
<feature type="transmembrane region" description="Helical" evidence="5">
    <location>
        <begin position="174"/>
        <end position="195"/>
    </location>
</feature>
<feature type="transmembrane region" description="Helical" evidence="5">
    <location>
        <begin position="255"/>
        <end position="276"/>
    </location>
</feature>
<keyword evidence="7" id="KW-1185">Reference proteome</keyword>
<evidence type="ECO:0000256" key="3">
    <source>
        <dbReference type="ARBA" id="ARBA00022989"/>
    </source>
</evidence>
<gene>
    <name evidence="6" type="ORF">PENTCL1PPCAC_9561</name>
</gene>
<reference evidence="6" key="1">
    <citation type="submission" date="2023-10" db="EMBL/GenBank/DDBJ databases">
        <title>Genome assembly of Pristionchus species.</title>
        <authorList>
            <person name="Yoshida K."/>
            <person name="Sommer R.J."/>
        </authorList>
    </citation>
    <scope>NUCLEOTIDE SEQUENCE</scope>
    <source>
        <strain evidence="6">RS0144</strain>
    </source>
</reference>
<dbReference type="Proteomes" id="UP001432027">
    <property type="component" value="Unassembled WGS sequence"/>
</dbReference>
<evidence type="ECO:0000256" key="5">
    <source>
        <dbReference type="SAM" id="Phobius"/>
    </source>
</evidence>
<comment type="subcellular location">
    <subcellularLocation>
        <location evidence="1">Membrane</location>
        <topology evidence="1">Multi-pass membrane protein</topology>
    </subcellularLocation>
</comment>
<accession>A0AAV5SVL2</accession>
<evidence type="ECO:0000313" key="6">
    <source>
        <dbReference type="EMBL" id="GMS87386.1"/>
    </source>
</evidence>
<feature type="non-terminal residue" evidence="6">
    <location>
        <position position="1"/>
    </location>
</feature>
<evidence type="ECO:0000256" key="4">
    <source>
        <dbReference type="ARBA" id="ARBA00023136"/>
    </source>
</evidence>
<protein>
    <submittedName>
        <fullName evidence="6">Uncharacterized protein</fullName>
    </submittedName>
</protein>
<evidence type="ECO:0000256" key="1">
    <source>
        <dbReference type="ARBA" id="ARBA00004141"/>
    </source>
</evidence>
<feature type="transmembrane region" description="Helical" evidence="5">
    <location>
        <begin position="149"/>
        <end position="167"/>
    </location>
</feature>
<evidence type="ECO:0000313" key="7">
    <source>
        <dbReference type="Proteomes" id="UP001432027"/>
    </source>
</evidence>
<dbReference type="Pfam" id="PF04103">
    <property type="entry name" value="CD20"/>
    <property type="match status" value="1"/>
</dbReference>